<evidence type="ECO:0000313" key="2">
    <source>
        <dbReference type="Proteomes" id="UP000019140"/>
    </source>
</evidence>
<sequence length="85" mass="9998">MKEKPIMWRQIRVQAVFFEVLQQRSAHTVYNTLGRPCGSRAKQDKERVIKGQQWPHPAGFYIGFGEFMERGTRQIASLKHARLRI</sequence>
<name>W4L6E6_9BACT</name>
<organism evidence="1 2">
    <name type="scientific">Candidatus Entotheonella gemina</name>
    <dbReference type="NCBI Taxonomy" id="1429439"/>
    <lineage>
        <taxon>Bacteria</taxon>
        <taxon>Pseudomonadati</taxon>
        <taxon>Nitrospinota/Tectimicrobiota group</taxon>
        <taxon>Candidatus Tectimicrobiota</taxon>
        <taxon>Candidatus Entotheonellia</taxon>
        <taxon>Candidatus Entotheonellales</taxon>
        <taxon>Candidatus Entotheonellaceae</taxon>
        <taxon>Candidatus Entotheonella</taxon>
    </lineage>
</organism>
<dbReference type="AlphaFoldDB" id="W4L6E6"/>
<keyword evidence="2" id="KW-1185">Reference proteome</keyword>
<proteinExistence type="predicted"/>
<dbReference type="Proteomes" id="UP000019140">
    <property type="component" value="Unassembled WGS sequence"/>
</dbReference>
<evidence type="ECO:0000313" key="1">
    <source>
        <dbReference type="EMBL" id="ETW93622.1"/>
    </source>
</evidence>
<accession>W4L6E6</accession>
<protein>
    <submittedName>
        <fullName evidence="1">Uncharacterized protein</fullName>
    </submittedName>
</protein>
<reference evidence="1 2" key="1">
    <citation type="journal article" date="2014" name="Nature">
        <title>An environmental bacterial taxon with a large and distinct metabolic repertoire.</title>
        <authorList>
            <person name="Wilson M.C."/>
            <person name="Mori T."/>
            <person name="Ruckert C."/>
            <person name="Uria A.R."/>
            <person name="Helf M.J."/>
            <person name="Takada K."/>
            <person name="Gernert C."/>
            <person name="Steffens U.A."/>
            <person name="Heycke N."/>
            <person name="Schmitt S."/>
            <person name="Rinke C."/>
            <person name="Helfrich E.J."/>
            <person name="Brachmann A.O."/>
            <person name="Gurgui C."/>
            <person name="Wakimoto T."/>
            <person name="Kracht M."/>
            <person name="Crusemann M."/>
            <person name="Hentschel U."/>
            <person name="Abe I."/>
            <person name="Matsunaga S."/>
            <person name="Kalinowski J."/>
            <person name="Takeyama H."/>
            <person name="Piel J."/>
        </authorList>
    </citation>
    <scope>NUCLEOTIDE SEQUENCE [LARGE SCALE GENOMIC DNA]</scope>
    <source>
        <strain evidence="2">TSY2</strain>
    </source>
</reference>
<gene>
    <name evidence="1" type="ORF">ETSY2_51105</name>
</gene>
<dbReference type="HOGENOM" id="CLU_2506547_0_0_7"/>
<dbReference type="EMBL" id="AZHX01002611">
    <property type="protein sequence ID" value="ETW93622.1"/>
    <property type="molecule type" value="Genomic_DNA"/>
</dbReference>
<comment type="caution">
    <text evidence="1">The sequence shown here is derived from an EMBL/GenBank/DDBJ whole genome shotgun (WGS) entry which is preliminary data.</text>
</comment>